<comment type="subcellular location">
    <subcellularLocation>
        <location evidence="1">Cell projection</location>
        <location evidence="1">Microvillus membrane</location>
        <topology evidence="1">Multi-pass membrane protein</topology>
    </subcellularLocation>
</comment>
<reference evidence="11" key="1">
    <citation type="submission" date="2025-08" db="UniProtKB">
        <authorList>
            <consortium name="RefSeq"/>
        </authorList>
    </citation>
    <scope>IDENTIFICATION</scope>
</reference>
<accession>A0A6J2R8D5</accession>
<dbReference type="PANTHER" id="PTHR22730:SF4">
    <property type="entry name" value="PROMININ-1-A-LIKE"/>
    <property type="match status" value="1"/>
</dbReference>
<evidence type="ECO:0000256" key="8">
    <source>
        <dbReference type="SAM" id="Phobius"/>
    </source>
</evidence>
<dbReference type="InParanoid" id="A0A6J2R8D5"/>
<evidence type="ECO:0000256" key="3">
    <source>
        <dbReference type="ARBA" id="ARBA00022692"/>
    </source>
</evidence>
<keyword evidence="9" id="KW-0732">Signal</keyword>
<keyword evidence="10" id="KW-1185">Reference proteome</keyword>
<evidence type="ECO:0000313" key="10">
    <source>
        <dbReference type="Proteomes" id="UP000504630"/>
    </source>
</evidence>
<keyword evidence="6" id="KW-0325">Glycoprotein</keyword>
<evidence type="ECO:0000256" key="2">
    <source>
        <dbReference type="ARBA" id="ARBA00006058"/>
    </source>
</evidence>
<feature type="transmembrane region" description="Helical" evidence="8">
    <location>
        <begin position="112"/>
        <end position="141"/>
    </location>
</feature>
<keyword evidence="4 8" id="KW-1133">Transmembrane helix</keyword>
<feature type="coiled-coil region" evidence="7">
    <location>
        <begin position="649"/>
        <end position="676"/>
    </location>
</feature>
<keyword evidence="3 8" id="KW-0812">Transmembrane</keyword>
<keyword evidence="5 8" id="KW-0472">Membrane</keyword>
<evidence type="ECO:0000256" key="4">
    <source>
        <dbReference type="ARBA" id="ARBA00022989"/>
    </source>
</evidence>
<name>A0A6J2R8D5_COTGO</name>
<dbReference type="AlphaFoldDB" id="A0A6J2R8D5"/>
<dbReference type="PANTHER" id="PTHR22730">
    <property type="entry name" value="PROMININ PROM PROTEIN"/>
    <property type="match status" value="1"/>
</dbReference>
<feature type="chain" id="PRO_5027106817" evidence="9">
    <location>
        <begin position="34"/>
        <end position="833"/>
    </location>
</feature>
<dbReference type="CTD" id="150696"/>
<dbReference type="GeneID" id="115020438"/>
<evidence type="ECO:0000256" key="9">
    <source>
        <dbReference type="SAM" id="SignalP"/>
    </source>
</evidence>
<dbReference type="OrthoDB" id="6229420at2759"/>
<dbReference type="GO" id="GO:0005929">
    <property type="term" value="C:cilium"/>
    <property type="evidence" value="ECO:0007669"/>
    <property type="project" value="TreeGrafter"/>
</dbReference>
<feature type="transmembrane region" description="Helical" evidence="8">
    <location>
        <begin position="162"/>
        <end position="179"/>
    </location>
</feature>
<gene>
    <name evidence="11" type="primary">prom2</name>
</gene>
<feature type="transmembrane region" description="Helical" evidence="8">
    <location>
        <begin position="430"/>
        <end position="458"/>
    </location>
</feature>
<dbReference type="GO" id="GO:0015485">
    <property type="term" value="F:cholesterol binding"/>
    <property type="evidence" value="ECO:0007669"/>
    <property type="project" value="TreeGrafter"/>
</dbReference>
<organism evidence="10 11">
    <name type="scientific">Cottoperca gobio</name>
    <name type="common">Frogmouth</name>
    <name type="synonym">Aphritis gobio</name>
    <dbReference type="NCBI Taxonomy" id="56716"/>
    <lineage>
        <taxon>Eukaryota</taxon>
        <taxon>Metazoa</taxon>
        <taxon>Chordata</taxon>
        <taxon>Craniata</taxon>
        <taxon>Vertebrata</taxon>
        <taxon>Euteleostomi</taxon>
        <taxon>Actinopterygii</taxon>
        <taxon>Neopterygii</taxon>
        <taxon>Teleostei</taxon>
        <taxon>Neoteleostei</taxon>
        <taxon>Acanthomorphata</taxon>
        <taxon>Eupercaria</taxon>
        <taxon>Perciformes</taxon>
        <taxon>Notothenioidei</taxon>
        <taxon>Bovichtidae</taxon>
        <taxon>Cottoperca</taxon>
    </lineage>
</organism>
<dbReference type="RefSeq" id="XP_029306336.1">
    <property type="nucleotide sequence ID" value="XM_029450476.1"/>
</dbReference>
<protein>
    <submittedName>
        <fullName evidence="11">Prominin-2</fullName>
    </submittedName>
</protein>
<keyword evidence="7" id="KW-0175">Coiled coil</keyword>
<dbReference type="Pfam" id="PF05478">
    <property type="entry name" value="Prominin"/>
    <property type="match status" value="1"/>
</dbReference>
<dbReference type="FunCoup" id="A0A6J2R8D5">
    <property type="interactions" value="55"/>
</dbReference>
<dbReference type="Proteomes" id="UP000504630">
    <property type="component" value="Chromosome 15"/>
</dbReference>
<evidence type="ECO:0000256" key="1">
    <source>
        <dbReference type="ARBA" id="ARBA00004475"/>
    </source>
</evidence>
<dbReference type="KEGG" id="cgob:115020438"/>
<dbReference type="InterPro" id="IPR008795">
    <property type="entry name" value="Prominin"/>
</dbReference>
<proteinExistence type="inferred from homology"/>
<comment type="similarity">
    <text evidence="2">Belongs to the prominin family.</text>
</comment>
<dbReference type="GO" id="GO:0009986">
    <property type="term" value="C:cell surface"/>
    <property type="evidence" value="ECO:0007669"/>
    <property type="project" value="TreeGrafter"/>
</dbReference>
<feature type="transmembrane region" description="Helical" evidence="8">
    <location>
        <begin position="781"/>
        <end position="801"/>
    </location>
</feature>
<sequence>MGIRESVRGRRWQGNAGAFRAGVGVLLLGLSLAQSVPPQTVCPAAAAPQSLTQPQYQDTVKDDMGFMADLVQSFLHTVQPNPFPKDLIVKIVKDFDVQLTQDTIKEVLVYDVGFLVCAAIGVLYIVLMPIVGFFLACCRCCGNCGGKMYQEQTSSVQCHRRTLYWTALFTTVIIFAGNICMFKSNQDIKEGVDQSQVELNKTINNVNSFLTAVPQQIDSVVNESYRTVQEVTRNLDAIGPQLGTEIKKKFRATLDPALRSVTLLDQETVNATLQLSKLNSSLTQLQSSMNRIQANFTAVKNRINTTTSNSNCFECSRLMPKLQTQTLDTTISIPSLNDFQSAVDEVYKTNLKSKIKEMEDYFDRIPQRVTDETKDVVQSSKQLLDDIKTQISQVTKNIPLSTLTNVSGTLNQVQREIGKLTPEVKRAEHIRWGVCLVLCCLVLLVVVCSLLGLVLGPLGLTPKSDPSKRSCTADCGGTFLMMGAGFSFLYSWLLMIVVLLLFLLSGNFYTLLCRPWNNGQLLELIDTPGLIPGLDIGPSLGLKTNINISDIYRDCKENQPLWTTLHLYELINLEDLLNVSKYTEQIQQKFDRIEITLPGIALLSPEVKKQLSSFSNMTANLHSTVVPQQMNSSINLTTIADALDSLANIQRNNDTRKELQNEARDLRQIQADIETTIIPQLQNLNSTIKSLGSIADKINETVGEVLSNVGIAQDFLNTNTTQIVKTESKKFLDCQLGYFIVYADWANLTITQQVGRCGPVAGAVDSVDIILCSNIVESLNAFWFSLGWCMIFFIPSIIFSIKLAKYYRRMKYSDAFDDHLIMNHIPRAQMKFT</sequence>
<dbReference type="GO" id="GO:0007507">
    <property type="term" value="P:heart development"/>
    <property type="evidence" value="ECO:0007669"/>
    <property type="project" value="Ensembl"/>
</dbReference>
<feature type="transmembrane region" description="Helical" evidence="8">
    <location>
        <begin position="479"/>
        <end position="504"/>
    </location>
</feature>
<evidence type="ECO:0000256" key="5">
    <source>
        <dbReference type="ARBA" id="ARBA00023136"/>
    </source>
</evidence>
<dbReference type="GO" id="GO:0016324">
    <property type="term" value="C:apical plasma membrane"/>
    <property type="evidence" value="ECO:0007669"/>
    <property type="project" value="TreeGrafter"/>
</dbReference>
<feature type="signal peptide" evidence="9">
    <location>
        <begin position="1"/>
        <end position="33"/>
    </location>
</feature>
<evidence type="ECO:0000256" key="7">
    <source>
        <dbReference type="SAM" id="Coils"/>
    </source>
</evidence>
<dbReference type="GO" id="GO:0031528">
    <property type="term" value="C:microvillus membrane"/>
    <property type="evidence" value="ECO:0007669"/>
    <property type="project" value="UniProtKB-SubCell"/>
</dbReference>
<dbReference type="GO" id="GO:0071914">
    <property type="term" value="C:prominosome"/>
    <property type="evidence" value="ECO:0007669"/>
    <property type="project" value="TreeGrafter"/>
</dbReference>
<evidence type="ECO:0000313" key="11">
    <source>
        <dbReference type="RefSeq" id="XP_029306336.1"/>
    </source>
</evidence>
<evidence type="ECO:0000256" key="6">
    <source>
        <dbReference type="ARBA" id="ARBA00023180"/>
    </source>
</evidence>